<keyword evidence="4 8" id="KW-0067">ATP-binding</keyword>
<dbReference type="PANTHER" id="PTHR42711">
    <property type="entry name" value="ABC TRANSPORTER ATP-BINDING PROTEIN"/>
    <property type="match status" value="1"/>
</dbReference>
<accession>A0A1S9ZJH9</accession>
<dbReference type="Pfam" id="PF00005">
    <property type="entry name" value="ABC_tran"/>
    <property type="match status" value="1"/>
</dbReference>
<dbReference type="Proteomes" id="UP000743672">
    <property type="component" value="Unassembled WGS sequence"/>
</dbReference>
<dbReference type="EMBL" id="CMJT01000012">
    <property type="protein sequence ID" value="CKB05106.1"/>
    <property type="molecule type" value="Genomic_DNA"/>
</dbReference>
<reference evidence="7" key="5">
    <citation type="journal article" date="2020" name="J. Clin. Microbiol.">
        <title>Streptococcus pseudopneumoniae: Use of whole genome sequences to validate methods used for identification.</title>
        <authorList>
            <person name="Jensen C.S."/>
            <person name="Iversen K.H."/>
            <person name="Dargis R."/>
            <person name="Shewmaker P."/>
            <person name="Rasmussen S."/>
            <person name="Christensen J.J."/>
            <person name="Nielsen X.C."/>
        </authorList>
    </citation>
    <scope>NUCLEOTIDE SEQUENCE</scope>
    <source>
        <strain evidence="7">256-03</strain>
    </source>
</reference>
<evidence type="ECO:0000313" key="9">
    <source>
        <dbReference type="Proteomes" id="UP000041827"/>
    </source>
</evidence>
<reference evidence="10" key="3">
    <citation type="submission" date="2018-02" db="EMBL/GenBank/DDBJ databases">
        <authorList>
            <person name="Handem S."/>
        </authorList>
    </citation>
    <scope>NUCLEOTIDE SEQUENCE [LARGE SCALE GENOMIC DNA]</scope>
    <source>
        <strain evidence="10">Spain3473</strain>
    </source>
</reference>
<organism evidence="8 10">
    <name type="scientific">Streptococcus pseudopneumoniae</name>
    <dbReference type="NCBI Taxonomy" id="257758"/>
    <lineage>
        <taxon>Bacteria</taxon>
        <taxon>Bacillati</taxon>
        <taxon>Bacillota</taxon>
        <taxon>Bacilli</taxon>
        <taxon>Lactobacillales</taxon>
        <taxon>Streptococcaceae</taxon>
        <taxon>Streptococcus</taxon>
    </lineage>
</organism>
<evidence type="ECO:0000256" key="2">
    <source>
        <dbReference type="ARBA" id="ARBA00022448"/>
    </source>
</evidence>
<evidence type="ECO:0000313" key="6">
    <source>
        <dbReference type="EMBL" id="CKB05106.1"/>
    </source>
</evidence>
<dbReference type="EMBL" id="PTTJ01000102">
    <property type="protein sequence ID" value="RJP10361.1"/>
    <property type="molecule type" value="Genomic_DNA"/>
</dbReference>
<reference evidence="8" key="4">
    <citation type="submission" date="2018-02" db="EMBL/GenBank/DDBJ databases">
        <authorList>
            <person name="Cohen D.B."/>
            <person name="Kent A.D."/>
        </authorList>
    </citation>
    <scope>NUCLEOTIDE SEQUENCE</scope>
    <source>
        <strain evidence="8">Spain3473</strain>
    </source>
</reference>
<dbReference type="InterPro" id="IPR027417">
    <property type="entry name" value="P-loop_NTPase"/>
</dbReference>
<feature type="domain" description="ABC transporter" evidence="5">
    <location>
        <begin position="6"/>
        <end position="237"/>
    </location>
</feature>
<dbReference type="RefSeq" id="WP_000205301.1">
    <property type="nucleotide sequence ID" value="NZ_CGVP01000006.1"/>
</dbReference>
<dbReference type="GO" id="GO:0016887">
    <property type="term" value="F:ATP hydrolysis activity"/>
    <property type="evidence" value="ECO:0007669"/>
    <property type="project" value="InterPro"/>
</dbReference>
<proteinExistence type="inferred from homology"/>
<comment type="similarity">
    <text evidence="1">Belongs to the ABC transporter superfamily.</text>
</comment>
<dbReference type="Gene3D" id="3.40.50.300">
    <property type="entry name" value="P-loop containing nucleotide triphosphate hydrolases"/>
    <property type="match status" value="1"/>
</dbReference>
<sequence>MTTAKLVIDNLTKSFDGQHLANNHISLEISPAKITAFLGHNGAGKSTLLNQMIGFTKPDQGDILYGDISFIYNRKQARTLISYMSQQYAPLDKLTVEQNLEILGKMRGLSSQELEKTISQLLTDLEIEDYRYKKGKDLSGGLKRLTSFAMTLIGSSDIILLDEPTNDVDPIRREKQWQLLQKLASKGHTIIIVTHNLLEVEKYADNYALFNNGRLLKSGKVKQIIHDKLYQISFDFKTKSILDKIEDYTIINGVSCQLEIEERSLAPLIAQLTEELGQKTISNLSLHQKTLTISDLYREELTN</sequence>
<evidence type="ECO:0000256" key="4">
    <source>
        <dbReference type="ARBA" id="ARBA00022840"/>
    </source>
</evidence>
<dbReference type="SMART" id="SM00382">
    <property type="entry name" value="AAA"/>
    <property type="match status" value="1"/>
</dbReference>
<dbReference type="GeneID" id="45218793"/>
<evidence type="ECO:0000313" key="7">
    <source>
        <dbReference type="EMBL" id="MBF9673585.1"/>
    </source>
</evidence>
<accession>A0A0T8TJF5</accession>
<protein>
    <submittedName>
        <fullName evidence="8">ABC transporter ATP-binding protein</fullName>
    </submittedName>
</protein>
<dbReference type="SUPFAM" id="SSF52540">
    <property type="entry name" value="P-loop containing nucleoside triphosphate hydrolases"/>
    <property type="match status" value="1"/>
</dbReference>
<reference evidence="9" key="2">
    <citation type="submission" date="2015-03" db="EMBL/GenBank/DDBJ databases">
        <authorList>
            <consortium name="Pathogen Informatics"/>
        </authorList>
    </citation>
    <scope>NUCLEOTIDE SEQUENCE [LARGE SCALE GENOMIC DNA]</scope>
    <source>
        <strain evidence="9">SMRU2248</strain>
    </source>
</reference>
<evidence type="ECO:0000256" key="1">
    <source>
        <dbReference type="ARBA" id="ARBA00005417"/>
    </source>
</evidence>
<dbReference type="Proteomes" id="UP000041827">
    <property type="component" value="Unassembled WGS sequence"/>
</dbReference>
<dbReference type="Proteomes" id="UP000265600">
    <property type="component" value="Unassembled WGS sequence"/>
</dbReference>
<evidence type="ECO:0000259" key="5">
    <source>
        <dbReference type="PROSITE" id="PS50893"/>
    </source>
</evidence>
<evidence type="ECO:0000313" key="10">
    <source>
        <dbReference type="Proteomes" id="UP000265600"/>
    </source>
</evidence>
<gene>
    <name evidence="6" type="primary">ybhF_2</name>
    <name evidence="8" type="ORF">C5O69_08610</name>
    <name evidence="6" type="ORF">ERS021757_01431</name>
    <name evidence="7" type="ORF">IAI20_05630</name>
</gene>
<dbReference type="GO" id="GO:0005524">
    <property type="term" value="F:ATP binding"/>
    <property type="evidence" value="ECO:0007669"/>
    <property type="project" value="UniProtKB-KW"/>
</dbReference>
<dbReference type="EMBL" id="JACSZI010000020">
    <property type="protein sequence ID" value="MBF9673585.1"/>
    <property type="molecule type" value="Genomic_DNA"/>
</dbReference>
<evidence type="ECO:0000256" key="3">
    <source>
        <dbReference type="ARBA" id="ARBA00022741"/>
    </source>
</evidence>
<reference evidence="6" key="1">
    <citation type="submission" date="2015-03" db="EMBL/GenBank/DDBJ databases">
        <authorList>
            <person name="Murphy D."/>
        </authorList>
    </citation>
    <scope>NUCLEOTIDE SEQUENCE [LARGE SCALE GENOMIC DNA]</scope>
    <source>
        <strain evidence="6">SMRU2248</strain>
    </source>
</reference>
<dbReference type="InterPro" id="IPR003593">
    <property type="entry name" value="AAA+_ATPase"/>
</dbReference>
<dbReference type="InterPro" id="IPR050763">
    <property type="entry name" value="ABC_transporter_ATP-binding"/>
</dbReference>
<dbReference type="AlphaFoldDB" id="A0A0T8TJF5"/>
<name>A0A0T8TJF5_9STRE</name>
<dbReference type="PANTHER" id="PTHR42711:SF5">
    <property type="entry name" value="ABC TRANSPORTER ATP-BINDING PROTEIN NATA"/>
    <property type="match status" value="1"/>
</dbReference>
<evidence type="ECO:0000313" key="8">
    <source>
        <dbReference type="EMBL" id="RJP10361.1"/>
    </source>
</evidence>
<dbReference type="OMA" id="VWRERAP"/>
<dbReference type="PROSITE" id="PS50893">
    <property type="entry name" value="ABC_TRANSPORTER_2"/>
    <property type="match status" value="1"/>
</dbReference>
<dbReference type="InterPro" id="IPR003439">
    <property type="entry name" value="ABC_transporter-like_ATP-bd"/>
</dbReference>
<keyword evidence="3" id="KW-0547">Nucleotide-binding</keyword>
<keyword evidence="2" id="KW-0813">Transport</keyword>